<organism evidence="3 4">
    <name type="scientific">Cryoendolithus antarcticus</name>
    <dbReference type="NCBI Taxonomy" id="1507870"/>
    <lineage>
        <taxon>Eukaryota</taxon>
        <taxon>Fungi</taxon>
        <taxon>Dikarya</taxon>
        <taxon>Ascomycota</taxon>
        <taxon>Pezizomycotina</taxon>
        <taxon>Dothideomycetes</taxon>
        <taxon>Dothideomycetidae</taxon>
        <taxon>Cladosporiales</taxon>
        <taxon>Cladosporiaceae</taxon>
        <taxon>Cryoendolithus</taxon>
    </lineage>
</organism>
<gene>
    <name evidence="3" type="ORF">B0A48_15442</name>
</gene>
<feature type="region of interest" description="Disordered" evidence="1">
    <location>
        <begin position="661"/>
        <end position="708"/>
    </location>
</feature>
<accession>A0A1V8SI56</accession>
<evidence type="ECO:0000256" key="1">
    <source>
        <dbReference type="SAM" id="MobiDB-lite"/>
    </source>
</evidence>
<sequence>MSSRRNSVTDYFSASDRRQPEPTTPAGNGNHLRVPQSNRPGLNSYGSRESMRSPSSIRIRRLPSRDAPRPGSQASDNVTTQDFAHFSVPGSPNARRRSTSAPQRPLSPEVGPDLARQRTVEAYMPSIVEGQASAAQEARGLQPVKSQPTDLAPQLAPAISVGRPDSRETDNSGPAAMHSAGNAARTNRGLRRFRSGALPPLIQHLPADDEYGADVIGMLDLIDPEVQTLGTLTNVQNSLFVPDLGRLLNRRPTYELSGGSTRYGVSELSGAIPPPRARAGTISTQLAPIRTAPATAGSATDPSEDEQRKRRQSVSSQMSESRFAVLPHGVTLDGWSDEDIGELHDHVRHLLHSRREGFKRSMRGFRQYVKKPLGLFVTFYALSVTLFGLVWVLLLIGWISSGDDEHQKYVIDIVDNVLVAFFALMGDGLAPFRIVDTYHMCFIAKYHHYVWEKRKQRNLPALPDHNDLPDDRASVLALDLEDGRTDPDQNKDDLEEKREYKILTPLQQRRLQYHEAKFSKSHTFYKPHETGTHHAFPLRLLVAIVVLLDCHSIFQVALGTCTWSINYRVRSEALTTVILCFSLTCNIVAGILINIGDKRTRKKDVLDRIFRQNLTTEAIKHIQRRHDEAAEEEVGIAIADDAVLGNVKGLKLSRKSMEASRAAEQKGISTEADSTVPGGSEKTREGAGSRESEGEGYGERSQRPLSQF</sequence>
<feature type="region of interest" description="Disordered" evidence="1">
    <location>
        <begin position="160"/>
        <end position="188"/>
    </location>
</feature>
<feature type="transmembrane region" description="Helical" evidence="2">
    <location>
        <begin position="373"/>
        <end position="397"/>
    </location>
</feature>
<evidence type="ECO:0008006" key="5">
    <source>
        <dbReference type="Google" id="ProtNLM"/>
    </source>
</evidence>
<dbReference type="PANTHER" id="PTHR35872:SF2">
    <property type="entry name" value="INTEGRAL MEMBRANE PROTEIN (AFU_ORTHOLOGUE AFUA_5G07110)"/>
    <property type="match status" value="1"/>
</dbReference>
<name>A0A1V8SI56_9PEZI</name>
<feature type="transmembrane region" description="Helical" evidence="2">
    <location>
        <begin position="536"/>
        <end position="554"/>
    </location>
</feature>
<feature type="transmembrane region" description="Helical" evidence="2">
    <location>
        <begin position="574"/>
        <end position="593"/>
    </location>
</feature>
<keyword evidence="2" id="KW-1133">Transmembrane helix</keyword>
<dbReference type="Pfam" id="PF11204">
    <property type="entry name" value="DUF2985"/>
    <property type="match status" value="1"/>
</dbReference>
<dbReference type="PANTHER" id="PTHR35872">
    <property type="entry name" value="INTEGRAL MEMBRANE PROTEIN (AFU_ORTHOLOGUE AFUA_5G07110)"/>
    <property type="match status" value="1"/>
</dbReference>
<dbReference type="InParanoid" id="A0A1V8SI56"/>
<dbReference type="STRING" id="1507870.A0A1V8SI56"/>
<dbReference type="OrthoDB" id="3365211at2759"/>
<evidence type="ECO:0000313" key="4">
    <source>
        <dbReference type="Proteomes" id="UP000192596"/>
    </source>
</evidence>
<feature type="transmembrane region" description="Helical" evidence="2">
    <location>
        <begin position="417"/>
        <end position="435"/>
    </location>
</feature>
<feature type="region of interest" description="Disordered" evidence="1">
    <location>
        <begin position="1"/>
        <end position="112"/>
    </location>
</feature>
<keyword evidence="2" id="KW-0812">Transmembrane</keyword>
<dbReference type="EMBL" id="NAJO01000044">
    <property type="protein sequence ID" value="OQN98773.1"/>
    <property type="molecule type" value="Genomic_DNA"/>
</dbReference>
<feature type="compositionally biased region" description="Polar residues" evidence="1">
    <location>
        <begin position="72"/>
        <end position="82"/>
    </location>
</feature>
<feature type="compositionally biased region" description="Polar residues" evidence="1">
    <location>
        <begin position="1"/>
        <end position="12"/>
    </location>
</feature>
<dbReference type="InterPro" id="IPR021369">
    <property type="entry name" value="DUF2985"/>
</dbReference>
<feature type="compositionally biased region" description="Polar residues" evidence="1">
    <location>
        <begin position="35"/>
        <end position="46"/>
    </location>
</feature>
<protein>
    <recommendedName>
        <fullName evidence="5">Integral membrane protein</fullName>
    </recommendedName>
</protein>
<keyword evidence="4" id="KW-1185">Reference proteome</keyword>
<evidence type="ECO:0000256" key="2">
    <source>
        <dbReference type="SAM" id="Phobius"/>
    </source>
</evidence>
<proteinExistence type="predicted"/>
<reference evidence="4" key="1">
    <citation type="submission" date="2017-03" db="EMBL/GenBank/DDBJ databases">
        <title>Genomes of endolithic fungi from Antarctica.</title>
        <authorList>
            <person name="Coleine C."/>
            <person name="Masonjones S."/>
            <person name="Stajich J.E."/>
        </authorList>
    </citation>
    <scope>NUCLEOTIDE SEQUENCE [LARGE SCALE GENOMIC DNA]</scope>
    <source>
        <strain evidence="4">CCFEE 5527</strain>
    </source>
</reference>
<dbReference type="AlphaFoldDB" id="A0A1V8SI56"/>
<evidence type="ECO:0000313" key="3">
    <source>
        <dbReference type="EMBL" id="OQN98773.1"/>
    </source>
</evidence>
<feature type="compositionally biased region" description="Basic and acidic residues" evidence="1">
    <location>
        <begin position="681"/>
        <end position="702"/>
    </location>
</feature>
<keyword evidence="2" id="KW-0472">Membrane</keyword>
<dbReference type="Proteomes" id="UP000192596">
    <property type="component" value="Unassembled WGS sequence"/>
</dbReference>
<comment type="caution">
    <text evidence="3">The sequence shown here is derived from an EMBL/GenBank/DDBJ whole genome shotgun (WGS) entry which is preliminary data.</text>
</comment>
<feature type="region of interest" description="Disordered" evidence="1">
    <location>
        <begin position="287"/>
        <end position="321"/>
    </location>
</feature>